<evidence type="ECO:0000313" key="3">
    <source>
        <dbReference type="EMBL" id="CAL6022041.1"/>
    </source>
</evidence>
<accession>A0AA86PQ97</accession>
<sequence>MTELFDKLKTMSSPYEQSKLETFRIQMEAIRTSPGKQQQEHEQFQSEKQKTKQGLKHYSPSPTVYAYGKAIACQKQKVAGAKNLLHSTLNMDAPKRPDSNQGRKTLYHEKFTADQDYIYAPKTDQTHVMSMNKSNLGQTAYVPTIDMSTETLYTQNFLQTQVQHDQTGQKANVGLEPLQTAYIVQDGDLAFAKLQSGRLAEIHKASGLLIKSLKRETADKDPKDIYLEAFKRAHAETAPGIRPQCGGTVFTRKIKEEEWTEVPEVVKQLKMDMRTSNRSVYLPASEKALEISAKDRETSRLAFHKDHNGENPVAGGVYHKPITTNQYFDQVLEEEDKIARDKMDRELTTNSIKSAIALYGCKDQEAVTLVEKLSVGEKKQLVFLATEAKRRQEQGWDKI</sequence>
<evidence type="ECO:0000256" key="1">
    <source>
        <dbReference type="SAM" id="MobiDB-lite"/>
    </source>
</evidence>
<feature type="compositionally biased region" description="Basic and acidic residues" evidence="1">
    <location>
        <begin position="38"/>
        <end position="50"/>
    </location>
</feature>
<dbReference type="EMBL" id="CAXDID020000090">
    <property type="protein sequence ID" value="CAL6022041.1"/>
    <property type="molecule type" value="Genomic_DNA"/>
</dbReference>
<comment type="caution">
    <text evidence="2">The sequence shown here is derived from an EMBL/GenBank/DDBJ whole genome shotgun (WGS) entry which is preliminary data.</text>
</comment>
<organism evidence="2">
    <name type="scientific">Hexamita inflata</name>
    <dbReference type="NCBI Taxonomy" id="28002"/>
    <lineage>
        <taxon>Eukaryota</taxon>
        <taxon>Metamonada</taxon>
        <taxon>Diplomonadida</taxon>
        <taxon>Hexamitidae</taxon>
        <taxon>Hexamitinae</taxon>
        <taxon>Hexamita</taxon>
    </lineage>
</organism>
<gene>
    <name evidence="2" type="ORF">HINF_LOCUS26694</name>
    <name evidence="3" type="ORF">HINF_LOCUS28457</name>
</gene>
<name>A0AA86PQ97_9EUKA</name>
<reference evidence="2" key="1">
    <citation type="submission" date="2023-06" db="EMBL/GenBank/DDBJ databases">
        <authorList>
            <person name="Kurt Z."/>
        </authorList>
    </citation>
    <scope>NUCLEOTIDE SEQUENCE</scope>
</reference>
<proteinExistence type="predicted"/>
<evidence type="ECO:0000313" key="4">
    <source>
        <dbReference type="Proteomes" id="UP001642409"/>
    </source>
</evidence>
<feature type="region of interest" description="Disordered" evidence="1">
    <location>
        <begin position="32"/>
        <end position="57"/>
    </location>
</feature>
<evidence type="ECO:0000313" key="2">
    <source>
        <dbReference type="EMBL" id="CAI9939049.1"/>
    </source>
</evidence>
<keyword evidence="4" id="KW-1185">Reference proteome</keyword>
<dbReference type="Proteomes" id="UP001642409">
    <property type="component" value="Unassembled WGS sequence"/>
</dbReference>
<dbReference type="AlphaFoldDB" id="A0AA86PQ97"/>
<reference evidence="3 4" key="2">
    <citation type="submission" date="2024-07" db="EMBL/GenBank/DDBJ databases">
        <authorList>
            <person name="Akdeniz Z."/>
        </authorList>
    </citation>
    <scope>NUCLEOTIDE SEQUENCE [LARGE SCALE GENOMIC DNA]</scope>
</reference>
<protein>
    <submittedName>
        <fullName evidence="2">Uncharacterized protein</fullName>
    </submittedName>
</protein>
<dbReference type="EMBL" id="CATOUU010000660">
    <property type="protein sequence ID" value="CAI9939049.1"/>
    <property type="molecule type" value="Genomic_DNA"/>
</dbReference>